<keyword evidence="1" id="KW-1133">Transmembrane helix</keyword>
<evidence type="ECO:0000313" key="3">
    <source>
        <dbReference type="Proteomes" id="UP000437017"/>
    </source>
</evidence>
<keyword evidence="1" id="KW-0472">Membrane</keyword>
<dbReference type="EMBL" id="SGJD01000803">
    <property type="protein sequence ID" value="KAB0403470.1"/>
    <property type="molecule type" value="Genomic_DNA"/>
</dbReference>
<feature type="transmembrane region" description="Helical" evidence="1">
    <location>
        <begin position="24"/>
        <end position="43"/>
    </location>
</feature>
<dbReference type="Proteomes" id="UP000437017">
    <property type="component" value="Unassembled WGS sequence"/>
</dbReference>
<reference evidence="2 3" key="1">
    <citation type="journal article" date="2019" name="PLoS ONE">
        <title>Genomic analyses reveal an absence of contemporary introgressive admixture between fin whales and blue whales, despite known hybrids.</title>
        <authorList>
            <person name="Westbury M.V."/>
            <person name="Petersen B."/>
            <person name="Lorenzen E.D."/>
        </authorList>
    </citation>
    <scope>NUCLEOTIDE SEQUENCE [LARGE SCALE GENOMIC DNA]</scope>
    <source>
        <strain evidence="2">FinWhale-01</strain>
    </source>
</reference>
<keyword evidence="3" id="KW-1185">Reference proteome</keyword>
<gene>
    <name evidence="2" type="ORF">E2I00_017134</name>
</gene>
<dbReference type="AlphaFoldDB" id="A0A6A1Q705"/>
<comment type="caution">
    <text evidence="2">The sequence shown here is derived from an EMBL/GenBank/DDBJ whole genome shotgun (WGS) entry which is preliminary data.</text>
</comment>
<proteinExistence type="predicted"/>
<name>A0A6A1Q705_BALPH</name>
<sequence length="67" mass="7735">MIHLGFQPKVQIHLSVHFVSSLHFSYLFLLGLHVGFLQVFYSLRLYGYCKSGLCSILQKNSKENPCF</sequence>
<evidence type="ECO:0000313" key="2">
    <source>
        <dbReference type="EMBL" id="KAB0403470.1"/>
    </source>
</evidence>
<accession>A0A6A1Q705</accession>
<evidence type="ECO:0000256" key="1">
    <source>
        <dbReference type="SAM" id="Phobius"/>
    </source>
</evidence>
<organism evidence="2 3">
    <name type="scientific">Balaenoptera physalus</name>
    <name type="common">Fin whale</name>
    <name type="synonym">Balaena physalus</name>
    <dbReference type="NCBI Taxonomy" id="9770"/>
    <lineage>
        <taxon>Eukaryota</taxon>
        <taxon>Metazoa</taxon>
        <taxon>Chordata</taxon>
        <taxon>Craniata</taxon>
        <taxon>Vertebrata</taxon>
        <taxon>Euteleostomi</taxon>
        <taxon>Mammalia</taxon>
        <taxon>Eutheria</taxon>
        <taxon>Laurasiatheria</taxon>
        <taxon>Artiodactyla</taxon>
        <taxon>Whippomorpha</taxon>
        <taxon>Cetacea</taxon>
        <taxon>Mysticeti</taxon>
        <taxon>Balaenopteridae</taxon>
        <taxon>Balaenoptera</taxon>
    </lineage>
</organism>
<protein>
    <submittedName>
        <fullName evidence="2">Uncharacterized protein</fullName>
    </submittedName>
</protein>
<keyword evidence="1" id="KW-0812">Transmembrane</keyword>